<dbReference type="GO" id="GO:0046983">
    <property type="term" value="F:protein dimerization activity"/>
    <property type="evidence" value="ECO:0007669"/>
    <property type="project" value="InterPro"/>
</dbReference>
<protein>
    <submittedName>
        <fullName evidence="3">BHLH domain-containing protein</fullName>
    </submittedName>
</protein>
<organism evidence="3 4">
    <name type="scientific">Mycena sanguinolenta</name>
    <dbReference type="NCBI Taxonomy" id="230812"/>
    <lineage>
        <taxon>Eukaryota</taxon>
        <taxon>Fungi</taxon>
        <taxon>Dikarya</taxon>
        <taxon>Basidiomycota</taxon>
        <taxon>Agaricomycotina</taxon>
        <taxon>Agaricomycetes</taxon>
        <taxon>Agaricomycetidae</taxon>
        <taxon>Agaricales</taxon>
        <taxon>Marasmiineae</taxon>
        <taxon>Mycenaceae</taxon>
        <taxon>Mycena</taxon>
    </lineage>
</organism>
<feature type="compositionally biased region" description="Basic and acidic residues" evidence="1">
    <location>
        <begin position="93"/>
        <end position="109"/>
    </location>
</feature>
<dbReference type="PROSITE" id="PS50888">
    <property type="entry name" value="BHLH"/>
    <property type="match status" value="1"/>
</dbReference>
<feature type="region of interest" description="Disordered" evidence="1">
    <location>
        <begin position="185"/>
        <end position="237"/>
    </location>
</feature>
<dbReference type="OrthoDB" id="690068at2759"/>
<dbReference type="Pfam" id="PF00010">
    <property type="entry name" value="HLH"/>
    <property type="match status" value="1"/>
</dbReference>
<sequence length="365" mass="38115">MPSSSSSSSTGPYAACVNPPAPRRRTTARALVLRRPLRPRASTSPTRACRPKLTKAAASSSTSGAAAGQEEGTGGEQGGGAKRGRKPATLSRTAREAQRKLNHSIIEKARRTKINDALATLKTLVPPNYGQAPPSPDDDNADGDGDYDGAGGKNGGKGKKGAGKREEKEKEFKLEILEANKALTAGCANCAGPSTATPAGKRKRNVQEEDAAGPTPKRVELDSHPASPATTYSGERLPSISSWLPSLEPPATTRTSPVALIPTRASPEFTSHLPSPPSSTQFPPARAPALLPPALNLGPIATQALLSARTPEDESAAACCWRLARRRRRLGSSHGAGEMQAESRVVQKGTTQIQIQTPASLLGLK</sequence>
<evidence type="ECO:0000313" key="3">
    <source>
        <dbReference type="EMBL" id="KAF7375865.1"/>
    </source>
</evidence>
<dbReference type="InterPro" id="IPR011598">
    <property type="entry name" value="bHLH_dom"/>
</dbReference>
<reference evidence="3" key="1">
    <citation type="submission" date="2020-05" db="EMBL/GenBank/DDBJ databases">
        <title>Mycena genomes resolve the evolution of fungal bioluminescence.</title>
        <authorList>
            <person name="Tsai I.J."/>
        </authorList>
    </citation>
    <scope>NUCLEOTIDE SEQUENCE</scope>
    <source>
        <strain evidence="3">160909Yilan</strain>
    </source>
</reference>
<feature type="compositionally biased region" description="Low complexity" evidence="1">
    <location>
        <begin position="56"/>
        <end position="70"/>
    </location>
</feature>
<keyword evidence="4" id="KW-1185">Reference proteome</keyword>
<evidence type="ECO:0000259" key="2">
    <source>
        <dbReference type="PROSITE" id="PS50888"/>
    </source>
</evidence>
<gene>
    <name evidence="3" type="ORF">MSAN_00000900</name>
</gene>
<dbReference type="Proteomes" id="UP000623467">
    <property type="component" value="Unassembled WGS sequence"/>
</dbReference>
<proteinExistence type="predicted"/>
<feature type="compositionally biased region" description="Acidic residues" evidence="1">
    <location>
        <begin position="136"/>
        <end position="147"/>
    </location>
</feature>
<feature type="compositionally biased region" description="Gly residues" evidence="1">
    <location>
        <begin position="71"/>
        <end position="81"/>
    </location>
</feature>
<dbReference type="EMBL" id="JACAZH010000001">
    <property type="protein sequence ID" value="KAF7375865.1"/>
    <property type="molecule type" value="Genomic_DNA"/>
</dbReference>
<name>A0A8H7DIT5_9AGAR</name>
<feature type="region of interest" description="Disordered" evidence="1">
    <location>
        <begin position="123"/>
        <end position="169"/>
    </location>
</feature>
<dbReference type="SUPFAM" id="SSF47459">
    <property type="entry name" value="HLH, helix-loop-helix DNA-binding domain"/>
    <property type="match status" value="1"/>
</dbReference>
<evidence type="ECO:0000256" key="1">
    <source>
        <dbReference type="SAM" id="MobiDB-lite"/>
    </source>
</evidence>
<dbReference type="AlphaFoldDB" id="A0A8H7DIT5"/>
<comment type="caution">
    <text evidence="3">The sequence shown here is derived from an EMBL/GenBank/DDBJ whole genome shotgun (WGS) entry which is preliminary data.</text>
</comment>
<accession>A0A8H7DIT5</accession>
<dbReference type="InterPro" id="IPR036638">
    <property type="entry name" value="HLH_DNA-bd_sf"/>
</dbReference>
<feature type="compositionally biased region" description="Polar residues" evidence="1">
    <location>
        <begin position="228"/>
        <end position="237"/>
    </location>
</feature>
<feature type="domain" description="BHLH" evidence="2">
    <location>
        <begin position="98"/>
        <end position="187"/>
    </location>
</feature>
<feature type="region of interest" description="Disordered" evidence="1">
    <location>
        <begin position="1"/>
        <end position="111"/>
    </location>
</feature>
<dbReference type="Gene3D" id="4.10.280.10">
    <property type="entry name" value="Helix-loop-helix DNA-binding domain"/>
    <property type="match status" value="1"/>
</dbReference>
<evidence type="ECO:0000313" key="4">
    <source>
        <dbReference type="Proteomes" id="UP000623467"/>
    </source>
</evidence>